<dbReference type="InterPro" id="IPR023399">
    <property type="entry name" value="Baseplate-like_2-layer_sand"/>
</dbReference>
<accession>A0ABU7TZ67</accession>
<dbReference type="Pfam" id="PF21683">
    <property type="entry name" value="GpP-like_1st"/>
    <property type="match status" value="1"/>
</dbReference>
<dbReference type="RefSeq" id="WP_394818674.1">
    <property type="nucleotide sequence ID" value="NZ_JAWJZY010000001.1"/>
</dbReference>
<dbReference type="Gene3D" id="3.55.50.10">
    <property type="entry name" value="Baseplate protein-like domains"/>
    <property type="match status" value="1"/>
</dbReference>
<feature type="domain" description="Baseplate hub protein gp44/GpP-like C-terminal" evidence="3">
    <location>
        <begin position="355"/>
        <end position="434"/>
    </location>
</feature>
<dbReference type="InterPro" id="IPR053981">
    <property type="entry name" value="Gp44/GpP-like_2nd"/>
</dbReference>
<name>A0ABU7TZ67_9PROT</name>
<evidence type="ECO:0000256" key="1">
    <source>
        <dbReference type="SAM" id="MobiDB-lite"/>
    </source>
</evidence>
<evidence type="ECO:0000259" key="3">
    <source>
        <dbReference type="Pfam" id="PF21929"/>
    </source>
</evidence>
<proteinExistence type="predicted"/>
<dbReference type="Proteomes" id="UP001312908">
    <property type="component" value="Unassembled WGS sequence"/>
</dbReference>
<feature type="domain" description="Baseplate hub protein gp44/GpP-like second" evidence="4">
    <location>
        <begin position="115"/>
        <end position="199"/>
    </location>
</feature>
<comment type="caution">
    <text evidence="5">The sequence shown here is derived from an EMBL/GenBank/DDBJ whole genome shotgun (WGS) entry which is preliminary data.</text>
</comment>
<protein>
    <submittedName>
        <fullName evidence="5">Mu P family protein</fullName>
    </submittedName>
</protein>
<feature type="compositionally biased region" description="Basic residues" evidence="1">
    <location>
        <begin position="333"/>
        <end position="345"/>
    </location>
</feature>
<dbReference type="Pfam" id="PF21929">
    <property type="entry name" value="GpP_4th"/>
    <property type="match status" value="1"/>
</dbReference>
<feature type="region of interest" description="Disordered" evidence="1">
    <location>
        <begin position="244"/>
        <end position="265"/>
    </location>
</feature>
<dbReference type="EMBL" id="JAWJZY010000001">
    <property type="protein sequence ID" value="MEE8657663.1"/>
    <property type="molecule type" value="Genomic_DNA"/>
</dbReference>
<dbReference type="Pfam" id="PF22255">
    <property type="entry name" value="Gp44-like_2nd"/>
    <property type="match status" value="1"/>
</dbReference>
<feature type="region of interest" description="Disordered" evidence="1">
    <location>
        <begin position="323"/>
        <end position="358"/>
    </location>
</feature>
<evidence type="ECO:0000313" key="6">
    <source>
        <dbReference type="Proteomes" id="UP001312908"/>
    </source>
</evidence>
<organism evidence="5 6">
    <name type="scientific">Sorlinia euscelidii</name>
    <dbReference type="NCBI Taxonomy" id="3081148"/>
    <lineage>
        <taxon>Bacteria</taxon>
        <taxon>Pseudomonadati</taxon>
        <taxon>Pseudomonadota</taxon>
        <taxon>Alphaproteobacteria</taxon>
        <taxon>Acetobacterales</taxon>
        <taxon>Acetobacteraceae</taxon>
        <taxon>Sorlinia</taxon>
    </lineage>
</organism>
<dbReference type="Gene3D" id="2.30.300.10">
    <property type="entry name" value="Baseplate protein-like domain - beta roll fold"/>
    <property type="match status" value="2"/>
</dbReference>
<feature type="domain" description="Baseplate hub protein gp44-like N-terminal" evidence="2">
    <location>
        <begin position="25"/>
        <end position="113"/>
    </location>
</feature>
<evidence type="ECO:0000259" key="4">
    <source>
        <dbReference type="Pfam" id="PF22255"/>
    </source>
</evidence>
<evidence type="ECO:0000259" key="2">
    <source>
        <dbReference type="Pfam" id="PF21683"/>
    </source>
</evidence>
<evidence type="ECO:0000313" key="5">
    <source>
        <dbReference type="EMBL" id="MEE8657663.1"/>
    </source>
</evidence>
<reference evidence="5 6" key="1">
    <citation type="submission" date="2023-10" db="EMBL/GenBank/DDBJ databases">
        <title>Sorlinia euscelidii gen. nov., sp. nov., an acetic acid bacteria isolated from the gut of Euscelidius variegatus emitter.</title>
        <authorList>
            <person name="Michoud G."/>
            <person name="Marasco R."/>
            <person name="Seferji K."/>
            <person name="Gonella E."/>
            <person name="Garuglieri E."/>
            <person name="Alma A."/>
            <person name="Mapelli F."/>
            <person name="Borin S."/>
            <person name="Daffonchio D."/>
            <person name="Crotti E."/>
        </authorList>
    </citation>
    <scope>NUCLEOTIDE SEQUENCE [LARGE SCALE GENOMIC DNA]</scope>
    <source>
        <strain evidence="5 6">EV16P</strain>
    </source>
</reference>
<sequence>MADALASAPASSTIHVSGAGMVAFINGKRLKSAEAIEAGRDLAEIAGAFRISYLDTARAFDALGGDKPEFAMIKEHDHAEIRIGDETVLKGFVDAVQLRIADGQVEAIISGRDVTGDLVDCCANPLGPGEYRQVDLTTIVGRLTKPFGIPVKSDIDPGAPFTLVAVEPSDRVLSAVEKLSRQRGALVVSDGVGGLRLTRAGTTRAPGALRVGDNIIEAETQIDARGHFSDIYVKGAFKSVLRPPKAPLHAGMKPGKSNPAPSSTLSASEIERRAVLRYGHAIDPSLNRYRPAVFLAATQSGGSEPTQMAQDVKLDSTAEGLSAHYGPAPKAYHGQKRHKKRKARPPRQPSSPWTLQDQADWRMRTTRAHGTIRLYTVQGYGVHGVLWRPNTIVYVSDPYAGIDQDMLIGAVTYVADASGYRTRISVVPLDTYDLTGAQDRVQRGMRRSGKIRARAR</sequence>
<dbReference type="SUPFAM" id="SSF69279">
    <property type="entry name" value="Phage tail proteins"/>
    <property type="match status" value="3"/>
</dbReference>
<dbReference type="InterPro" id="IPR049354">
    <property type="entry name" value="GpP-like_N"/>
</dbReference>
<dbReference type="Gene3D" id="3.30.1920.10">
    <property type="entry name" value="Baseplate protein-like domains - 2 layer sandwich fold"/>
    <property type="match status" value="1"/>
</dbReference>
<keyword evidence="6" id="KW-1185">Reference proteome</keyword>
<gene>
    <name evidence="5" type="ORF">DOFOFD_01370</name>
</gene>
<dbReference type="InterPro" id="IPR053982">
    <property type="entry name" value="Gp44/GpP-like_C"/>
</dbReference>